<organism evidence="4 5">
    <name type="scientific">Alistipes communis</name>
    <dbReference type="NCBI Taxonomy" id="2585118"/>
    <lineage>
        <taxon>Bacteria</taxon>
        <taxon>Pseudomonadati</taxon>
        <taxon>Bacteroidota</taxon>
        <taxon>Bacteroidia</taxon>
        <taxon>Bacteroidales</taxon>
        <taxon>Rikenellaceae</taxon>
        <taxon>Alistipes</taxon>
    </lineage>
</organism>
<feature type="signal peptide" evidence="2">
    <location>
        <begin position="1"/>
        <end position="24"/>
    </location>
</feature>
<dbReference type="AlphaFoldDB" id="A0A4Y1WX97"/>
<evidence type="ECO:0000256" key="2">
    <source>
        <dbReference type="SAM" id="SignalP"/>
    </source>
</evidence>
<dbReference type="RefSeq" id="WP_141413183.1">
    <property type="nucleotide sequence ID" value="NZ_AP019735.1"/>
</dbReference>
<dbReference type="Gene3D" id="3.90.1240.10">
    <property type="entry name" value="Metalloproteases ('zincins'), catalytic domain like"/>
    <property type="match status" value="1"/>
</dbReference>
<dbReference type="Gene3D" id="2.180.10.10">
    <property type="entry name" value="RHS repeat-associated core"/>
    <property type="match status" value="1"/>
</dbReference>
<dbReference type="Pfam" id="PF14891">
    <property type="entry name" value="Peptidase_M91"/>
    <property type="match status" value="1"/>
</dbReference>
<dbReference type="Proteomes" id="UP000318946">
    <property type="component" value="Chromosome"/>
</dbReference>
<accession>A0A4Y1WX97</accession>
<dbReference type="InterPro" id="IPR050708">
    <property type="entry name" value="T6SS_VgrG/RHS"/>
</dbReference>
<evidence type="ECO:0000256" key="1">
    <source>
        <dbReference type="ARBA" id="ARBA00022737"/>
    </source>
</evidence>
<keyword evidence="5" id="KW-1185">Reference proteome</keyword>
<evidence type="ECO:0000313" key="5">
    <source>
        <dbReference type="Proteomes" id="UP000318946"/>
    </source>
</evidence>
<evidence type="ECO:0000259" key="3">
    <source>
        <dbReference type="Pfam" id="PF25023"/>
    </source>
</evidence>
<dbReference type="EMBL" id="AP019735">
    <property type="protein sequence ID" value="BBL04859.1"/>
    <property type="molecule type" value="Genomic_DNA"/>
</dbReference>
<dbReference type="OrthoDB" id="1005287at2"/>
<dbReference type="PANTHER" id="PTHR32305:SF15">
    <property type="entry name" value="PROTEIN RHSA-RELATED"/>
    <property type="match status" value="1"/>
</dbReference>
<evidence type="ECO:0000313" key="4">
    <source>
        <dbReference type="EMBL" id="BBL04859.1"/>
    </source>
</evidence>
<dbReference type="InterPro" id="IPR022385">
    <property type="entry name" value="Rhs_assc_core"/>
</dbReference>
<keyword evidence="2" id="KW-0732">Signal</keyword>
<dbReference type="NCBIfam" id="TIGR03696">
    <property type="entry name" value="Rhs_assc_core"/>
    <property type="match status" value="1"/>
</dbReference>
<dbReference type="Pfam" id="PF25023">
    <property type="entry name" value="TEN_YD-shell"/>
    <property type="match status" value="1"/>
</dbReference>
<dbReference type="InterPro" id="IPR056823">
    <property type="entry name" value="TEN-like_YD-shell"/>
</dbReference>
<dbReference type="GeneID" id="78342886"/>
<dbReference type="KEGG" id="acou:A5CBH24_21720"/>
<gene>
    <name evidence="4" type="ORF">A5CBH24_21720</name>
</gene>
<protein>
    <recommendedName>
        <fullName evidence="3">Teneurin-like YD-shell domain-containing protein</fullName>
    </recommendedName>
</protein>
<sequence length="1021" mass="114299">MKNKILTWLALSVIFCLSSFETKAQSVYIQDIIEYIDKNGQEFDALIGVRGIRYTESLNLPKVTVLEGDYIVMKATSCTYVGSVEGGHLYKLHLEIAPAMDFGERLRSHIEFTFDLEYDRWCSVDFWTVQPGLSIGEITPSEQDIAYRQSPQILTYSSDDRPSIQSVQWQQKDVYTSDWINISGANSYTYSPRPLSQTTEFRVVARSKGADIEHTEPAIVRVSPQLVGGTVSGDQTIFPDGIPLPFTNSTAAFGGSSDITYQWQAKTEQGNWTDVPNAKGLSYDPPALTTTTKFRRKAVSGEEAAYSNVVTVSVREPIAEYLSFRPIAGVVSEEDRDMRTAGLKTYEKIGILGADTDVGKFIERAFYYDYRGRIIQIVETNHLGGLSYYSTEYDFVGNILKSHELHTSDMQSASPANTADRSGSHRKLTEFTYDHRGRLLTEKTTLDDNEPVTVSYAYDPLGELRSKRMGADLLVETYEYNLQGWRTNHTVSAGADTLFETKLHYYEPRFEGTTPTYTGNISEWEWQHGTDAETNAYAFAYDRAARLVETKQYIDGVTSDGFVEKGITYDSNGNIQTLSRTAAGSETENYRYTYAGNRMTQLHDSTTGASHSFAYDANGNMIRDGANNLDMTYNSSNLLKNVEQDGAILAKYSYLADGRKLTATESAGNGLCYLGSLVYRTQNGTFDLESASFGGGRLVSTSDGMETRYFLTDHLGSVRQVVAADGSVIEQNDYYPFGKRWAAVAAPISDNRHRFSGKEEQAFLSLPYVDFGARMYNPDWGRWFTQDPLAEKYYPWAPYCYCINNPVKYVDPNGLDLQLAGTKEEQEMLLAMLQRLTNYKLILHQNGTVTHSIVKTENKNSDYQVGNTLLEQLCDQSSDTKTTTISITDQKSITHPADENAYNGVGSNAEIRFNPNENPSLITQNEISKQVQQEGRPAYIGLAHELIHGMHINSGAARPKTIKLQSITTINGEKYLETLPLEEAITVGLHGVTSKGPTENKIRREHNLNTRIFYSPNFPKL</sequence>
<proteinExistence type="predicted"/>
<reference evidence="5" key="1">
    <citation type="submission" date="2019-06" db="EMBL/GenBank/DDBJ databases">
        <title>Alistipes onderdonkii subsp. vulgaris subsp. nov., Alistipes dispar sp. nov. and Alistipes communis sp. nov., isolated from human faeces, and creation of Alistipes onderdonkii subsp. onderdonkii subsp. nov.</title>
        <authorList>
            <person name="Sakamoto M."/>
            <person name="Ikeyama N."/>
            <person name="Ogata Y."/>
            <person name="Suda W."/>
            <person name="Iino T."/>
            <person name="Hattori M."/>
            <person name="Ohkuma M."/>
        </authorList>
    </citation>
    <scope>NUCLEOTIDE SEQUENCE [LARGE SCALE GENOMIC DNA]</scope>
    <source>
        <strain evidence="5">5CBH24</strain>
    </source>
</reference>
<dbReference type="InterPro" id="IPR028208">
    <property type="entry name" value="Effector_pro_NleD-like"/>
</dbReference>
<feature type="domain" description="Teneurin-like YD-shell" evidence="3">
    <location>
        <begin position="518"/>
        <end position="787"/>
    </location>
</feature>
<name>A0A4Y1WX97_9BACT</name>
<keyword evidence="1" id="KW-0677">Repeat</keyword>
<feature type="chain" id="PRO_5021323470" description="Teneurin-like YD-shell domain-containing protein" evidence="2">
    <location>
        <begin position="25"/>
        <end position="1021"/>
    </location>
</feature>
<dbReference type="PANTHER" id="PTHR32305">
    <property type="match status" value="1"/>
</dbReference>